<dbReference type="PANTHER" id="PTHR33057">
    <property type="entry name" value="TRANSCRIPTION REPRESSOR OFP7-RELATED"/>
    <property type="match status" value="1"/>
</dbReference>
<keyword evidence="9" id="KW-1185">Reference proteome</keyword>
<dbReference type="InterPro" id="IPR006458">
    <property type="entry name" value="Ovate_C"/>
</dbReference>
<gene>
    <name evidence="8" type="ORF">LUZ61_011339</name>
</gene>
<organism evidence="8 9">
    <name type="scientific">Rhynchospora tenuis</name>
    <dbReference type="NCBI Taxonomy" id="198213"/>
    <lineage>
        <taxon>Eukaryota</taxon>
        <taxon>Viridiplantae</taxon>
        <taxon>Streptophyta</taxon>
        <taxon>Embryophyta</taxon>
        <taxon>Tracheophyta</taxon>
        <taxon>Spermatophyta</taxon>
        <taxon>Magnoliopsida</taxon>
        <taxon>Liliopsida</taxon>
        <taxon>Poales</taxon>
        <taxon>Cyperaceae</taxon>
        <taxon>Cyperoideae</taxon>
        <taxon>Rhynchosporeae</taxon>
        <taxon>Rhynchospora</taxon>
    </lineage>
</organism>
<dbReference type="Pfam" id="PF04844">
    <property type="entry name" value="Ovate"/>
    <property type="match status" value="1"/>
</dbReference>
<dbReference type="InterPro" id="IPR038933">
    <property type="entry name" value="Ovate"/>
</dbReference>
<evidence type="ECO:0000256" key="1">
    <source>
        <dbReference type="ARBA" id="ARBA00004123"/>
    </source>
</evidence>
<evidence type="ECO:0000313" key="8">
    <source>
        <dbReference type="EMBL" id="KAJ3707634.1"/>
    </source>
</evidence>
<reference evidence="8 9" key="1">
    <citation type="journal article" date="2022" name="Cell">
        <title>Repeat-based holocentromeres influence genome architecture and karyotype evolution.</title>
        <authorList>
            <person name="Hofstatter P.G."/>
            <person name="Thangavel G."/>
            <person name="Lux T."/>
            <person name="Neumann P."/>
            <person name="Vondrak T."/>
            <person name="Novak P."/>
            <person name="Zhang M."/>
            <person name="Costa L."/>
            <person name="Castellani M."/>
            <person name="Scott A."/>
            <person name="Toegelov H."/>
            <person name="Fuchs J."/>
            <person name="Mata-Sucre Y."/>
            <person name="Dias Y."/>
            <person name="Vanzela A.L.L."/>
            <person name="Huettel B."/>
            <person name="Almeida C.C.S."/>
            <person name="Simkova H."/>
            <person name="Souza G."/>
            <person name="Pedrosa-Harand A."/>
            <person name="Macas J."/>
            <person name="Mayer K.F.X."/>
            <person name="Houben A."/>
            <person name="Marques A."/>
        </authorList>
    </citation>
    <scope>NUCLEOTIDE SEQUENCE [LARGE SCALE GENOMIC DNA]</scope>
    <source>
        <strain evidence="8">RhyTen1mFocal</strain>
    </source>
</reference>
<dbReference type="PROSITE" id="PS51754">
    <property type="entry name" value="OVATE"/>
    <property type="match status" value="1"/>
</dbReference>
<evidence type="ECO:0000256" key="3">
    <source>
        <dbReference type="ARBA" id="ARBA00023015"/>
    </source>
</evidence>
<keyword evidence="3 6" id="KW-0805">Transcription regulation</keyword>
<accession>A0AAD6F074</accession>
<comment type="function">
    <text evidence="6">Transcriptional repressor that regulates multiple aspects of plant growth and development.</text>
</comment>
<dbReference type="Proteomes" id="UP001210211">
    <property type="component" value="Unassembled WGS sequence"/>
</dbReference>
<feature type="domain" description="OVATE" evidence="7">
    <location>
        <begin position="124"/>
        <end position="183"/>
    </location>
</feature>
<evidence type="ECO:0000256" key="2">
    <source>
        <dbReference type="ARBA" id="ARBA00022491"/>
    </source>
</evidence>
<dbReference type="AlphaFoldDB" id="A0AAD6F074"/>
<keyword evidence="2 6" id="KW-0678">Repressor</keyword>
<evidence type="ECO:0000259" key="7">
    <source>
        <dbReference type="PROSITE" id="PS51754"/>
    </source>
</evidence>
<dbReference type="GO" id="GO:0045892">
    <property type="term" value="P:negative regulation of DNA-templated transcription"/>
    <property type="evidence" value="ECO:0007669"/>
    <property type="project" value="UniProtKB-UniRule"/>
</dbReference>
<dbReference type="EMBL" id="JAMRDG010000001">
    <property type="protein sequence ID" value="KAJ3707634.1"/>
    <property type="molecule type" value="Genomic_DNA"/>
</dbReference>
<keyword evidence="4 6" id="KW-0804">Transcription</keyword>
<dbReference type="PANTHER" id="PTHR33057:SF26">
    <property type="entry name" value="TRANSCRIPTION REPRESSOR OFP13"/>
    <property type="match status" value="1"/>
</dbReference>
<dbReference type="GO" id="GO:0005634">
    <property type="term" value="C:nucleus"/>
    <property type="evidence" value="ECO:0007669"/>
    <property type="project" value="UniProtKB-SubCell"/>
</dbReference>
<protein>
    <recommendedName>
        <fullName evidence="6">Transcription repressor</fullName>
    </recommendedName>
    <alternativeName>
        <fullName evidence="6">Ovate family protein</fullName>
    </alternativeName>
</protein>
<evidence type="ECO:0000256" key="4">
    <source>
        <dbReference type="ARBA" id="ARBA00023163"/>
    </source>
</evidence>
<proteinExistence type="predicted"/>
<comment type="subcellular location">
    <subcellularLocation>
        <location evidence="1 6">Nucleus</location>
    </subcellularLocation>
</comment>
<keyword evidence="5 6" id="KW-0539">Nucleus</keyword>
<comment type="caution">
    <text evidence="8">The sequence shown here is derived from an EMBL/GenBank/DDBJ whole genome shotgun (WGS) entry which is preliminary data.</text>
</comment>
<evidence type="ECO:0000256" key="5">
    <source>
        <dbReference type="ARBA" id="ARBA00023242"/>
    </source>
</evidence>
<name>A0AAD6F074_9POAL</name>
<evidence type="ECO:0000256" key="6">
    <source>
        <dbReference type="RuleBase" id="RU367028"/>
    </source>
</evidence>
<sequence>MVKKLGLTSLFSKDKEISPPSWPWLSCNPRTNSFRDNFPPTYLNSAYIESTDSCFTHSSTLTESESFSTSSEPSTADHVESVIHAVKSDRLFFEPDSTSSILEEGRKSKQSRDLCGIEGCAIAVELESEDPYKDFIKSMEEMVMANGVKDWDWLEEMLGLYLRVNPESAHVYIVDAFVDLLLGLACSSDSCNCSSSSSTSSFRFEFDEVKKKTEDCLSCEIAELDDSGT</sequence>
<dbReference type="NCBIfam" id="TIGR01568">
    <property type="entry name" value="A_thal_3678"/>
    <property type="match status" value="1"/>
</dbReference>
<evidence type="ECO:0000313" key="9">
    <source>
        <dbReference type="Proteomes" id="UP001210211"/>
    </source>
</evidence>